<evidence type="ECO:0000313" key="2">
    <source>
        <dbReference type="Proteomes" id="UP001454036"/>
    </source>
</evidence>
<proteinExistence type="predicted"/>
<dbReference type="PANTHER" id="PTHR36708">
    <property type="entry name" value="SUCCINATE DEHYDROGENASE SUBUNIT 6, MITOCHONDRIAL"/>
    <property type="match status" value="1"/>
</dbReference>
<keyword evidence="2" id="KW-1185">Reference proteome</keyword>
<protein>
    <submittedName>
        <fullName evidence="1">Dehydrogenase</fullName>
    </submittedName>
</protein>
<dbReference type="EMBL" id="BAABME010029742">
    <property type="protein sequence ID" value="GAA0184074.1"/>
    <property type="molecule type" value="Genomic_DNA"/>
</dbReference>
<comment type="caution">
    <text evidence="1">The sequence shown here is derived from an EMBL/GenBank/DDBJ whole genome shotgun (WGS) entry which is preliminary data.</text>
</comment>
<dbReference type="Proteomes" id="UP001454036">
    <property type="component" value="Unassembled WGS sequence"/>
</dbReference>
<gene>
    <name evidence="1" type="ORF">LIER_42510</name>
</gene>
<name>A0AAV3RRH7_LITER</name>
<sequence>MNMTEAEQKGFFNGFKQFWCDRFAFVENYTRFIKNRDHPLPSWSSADVEEFIASDPVHGPILKTARQAVAMSAVGSAIGAFSLAGTALKYSKTPHGTALALGAGAAFGWTFGHEIANQSLQLYRLDTLSANVKFMEWWQKKSEGQS</sequence>
<dbReference type="GO" id="GO:0045273">
    <property type="term" value="C:respiratory chain complex II (succinate dehydrogenase)"/>
    <property type="evidence" value="ECO:0007669"/>
    <property type="project" value="InterPro"/>
</dbReference>
<reference evidence="1 2" key="1">
    <citation type="submission" date="2024-01" db="EMBL/GenBank/DDBJ databases">
        <title>The complete chloroplast genome sequence of Lithospermum erythrorhizon: insights into the phylogenetic relationship among Boraginaceae species and the maternal lineages of purple gromwells.</title>
        <authorList>
            <person name="Okada T."/>
            <person name="Watanabe K."/>
        </authorList>
    </citation>
    <scope>NUCLEOTIDE SEQUENCE [LARGE SCALE GENOMIC DNA]</scope>
</reference>
<dbReference type="PANTHER" id="PTHR36708:SF1">
    <property type="entry name" value="SUCCINATE DEHYDROGENASE SUBUNIT 6, MITOCHONDRIAL"/>
    <property type="match status" value="1"/>
</dbReference>
<organism evidence="1 2">
    <name type="scientific">Lithospermum erythrorhizon</name>
    <name type="common">Purple gromwell</name>
    <name type="synonym">Lithospermum officinale var. erythrorhizon</name>
    <dbReference type="NCBI Taxonomy" id="34254"/>
    <lineage>
        <taxon>Eukaryota</taxon>
        <taxon>Viridiplantae</taxon>
        <taxon>Streptophyta</taxon>
        <taxon>Embryophyta</taxon>
        <taxon>Tracheophyta</taxon>
        <taxon>Spermatophyta</taxon>
        <taxon>Magnoliopsida</taxon>
        <taxon>eudicotyledons</taxon>
        <taxon>Gunneridae</taxon>
        <taxon>Pentapetalae</taxon>
        <taxon>asterids</taxon>
        <taxon>lamiids</taxon>
        <taxon>Boraginales</taxon>
        <taxon>Boraginaceae</taxon>
        <taxon>Boraginoideae</taxon>
        <taxon>Lithospermeae</taxon>
        <taxon>Lithospermum</taxon>
    </lineage>
</organism>
<dbReference type="AlphaFoldDB" id="A0AAV3RRH7"/>
<evidence type="ECO:0000313" key="1">
    <source>
        <dbReference type="EMBL" id="GAA0184074.1"/>
    </source>
</evidence>
<dbReference type="InterPro" id="IPR034574">
    <property type="entry name" value="SDH6"/>
</dbReference>
<accession>A0AAV3RRH7</accession>